<feature type="region of interest" description="Disordered" evidence="1">
    <location>
        <begin position="283"/>
        <end position="303"/>
    </location>
</feature>
<feature type="domain" description="GYF" evidence="3">
    <location>
        <begin position="312"/>
        <end position="360"/>
    </location>
</feature>
<dbReference type="SUPFAM" id="SSF117892">
    <property type="entry name" value="Band 7/SPFH domain"/>
    <property type="match status" value="1"/>
</dbReference>
<dbReference type="Pfam" id="PF13421">
    <property type="entry name" value="Band_7_1"/>
    <property type="match status" value="1"/>
</dbReference>
<protein>
    <submittedName>
        <fullName evidence="4">SPFH domain-containing protein</fullName>
    </submittedName>
</protein>
<feature type="domain" description="SPFH" evidence="2">
    <location>
        <begin position="26"/>
        <end position="237"/>
    </location>
</feature>
<name>A0ABS1LFS6_9MICO</name>
<evidence type="ECO:0000256" key="1">
    <source>
        <dbReference type="SAM" id="MobiDB-lite"/>
    </source>
</evidence>
<organism evidence="4 5">
    <name type="scientific">Myceligenerans indicum</name>
    <dbReference type="NCBI Taxonomy" id="2593663"/>
    <lineage>
        <taxon>Bacteria</taxon>
        <taxon>Bacillati</taxon>
        <taxon>Actinomycetota</taxon>
        <taxon>Actinomycetes</taxon>
        <taxon>Micrococcales</taxon>
        <taxon>Promicromonosporaceae</taxon>
        <taxon>Myceligenerans</taxon>
    </lineage>
</organism>
<evidence type="ECO:0000313" key="5">
    <source>
        <dbReference type="Proteomes" id="UP000675409"/>
    </source>
</evidence>
<sequence>MSLLDKFKDEFVDIVEWTDDTRDTIVWRFPRHDNEIKNGARLTVRESQTAVFVNEGQIADVFTPGMYTLETANLPILSTLKGWKHGFESPFKAEVYFVSTRQFTDLKWGTKNPVMMRDPEFGAVRLRAFGAFAARVTDPALLLRELVGTDPQFRTDEVHEYLRQNIVSRLGTALASANIPVLDLAAHQGELGDTLAATLTAELEPDLGIAIPHFVIENISLPPEVEEALDKRTSMGIVGNLDQYTKFQAAEALEAAAENPGSGAATVLGMGLGQLAGQTVAGATAPAAQPAPPARPAPAAAAPPPLPGAVQWFLGVDGAQSGPFDDAGLAGQVSSGALTPATLVWREGMAGWQEASTVPDVARHLGATPPPLPPRS</sequence>
<evidence type="ECO:0000313" key="4">
    <source>
        <dbReference type="EMBL" id="MBL0885089.1"/>
    </source>
</evidence>
<feature type="compositionally biased region" description="Pro residues" evidence="1">
    <location>
        <begin position="289"/>
        <end position="303"/>
    </location>
</feature>
<gene>
    <name evidence="4" type="ORF">HGK34_02125</name>
</gene>
<evidence type="ECO:0000259" key="3">
    <source>
        <dbReference type="Pfam" id="PF14237"/>
    </source>
</evidence>
<keyword evidence="5" id="KW-1185">Reference proteome</keyword>
<dbReference type="InterPro" id="IPR036013">
    <property type="entry name" value="Band_7/SPFH_dom_sf"/>
</dbReference>
<dbReference type="PANTHER" id="PTHR37826:SF2">
    <property type="entry name" value="ZINC-RIBBON DOMAIN-CONTAINING PROTEIN"/>
    <property type="match status" value="1"/>
</dbReference>
<reference evidence="4 5" key="1">
    <citation type="journal article" date="2021" name="Arch. Microbiol.">
        <title>Myceligenerans indicum sp. nov., an actinobacterium isolated from mangrove sediment of Sundarbans, India.</title>
        <authorList>
            <person name="Asha K."/>
            <person name="Bhadury P."/>
        </authorList>
    </citation>
    <scope>NUCLEOTIDE SEQUENCE [LARGE SCALE GENOMIC DNA]</scope>
    <source>
        <strain evidence="4 5">I2</strain>
    </source>
</reference>
<dbReference type="EMBL" id="JABBYC010000001">
    <property type="protein sequence ID" value="MBL0885089.1"/>
    <property type="molecule type" value="Genomic_DNA"/>
</dbReference>
<evidence type="ECO:0000259" key="2">
    <source>
        <dbReference type="Pfam" id="PF13421"/>
    </source>
</evidence>
<dbReference type="InterPro" id="IPR033880">
    <property type="entry name" value="SPFH_YdjI"/>
</dbReference>
<comment type="caution">
    <text evidence="4">The sequence shown here is derived from an EMBL/GenBank/DDBJ whole genome shotgun (WGS) entry which is preliminary data.</text>
</comment>
<dbReference type="InterPro" id="IPR025640">
    <property type="entry name" value="GYF_2"/>
</dbReference>
<dbReference type="PANTHER" id="PTHR37826">
    <property type="entry name" value="FLOTILLIN BAND_7_5 DOMAIN PROTEIN"/>
    <property type="match status" value="1"/>
</dbReference>
<dbReference type="RefSeq" id="WP_201844866.1">
    <property type="nucleotide sequence ID" value="NZ_JABBYC010000001.1"/>
</dbReference>
<dbReference type="CDD" id="cd03408">
    <property type="entry name" value="SPFH_like_u1"/>
    <property type="match status" value="1"/>
</dbReference>
<accession>A0ABS1LFS6</accession>
<dbReference type="Pfam" id="PF14237">
    <property type="entry name" value="GYF_2"/>
    <property type="match status" value="1"/>
</dbReference>
<dbReference type="Proteomes" id="UP000675409">
    <property type="component" value="Unassembled WGS sequence"/>
</dbReference>
<proteinExistence type="predicted"/>